<proteinExistence type="predicted"/>
<dbReference type="GO" id="GO:0009055">
    <property type="term" value="F:electron transfer activity"/>
    <property type="evidence" value="ECO:0007669"/>
    <property type="project" value="InterPro"/>
</dbReference>
<dbReference type="KEGG" id="nvn:NVIE_018590"/>
<evidence type="ECO:0000313" key="4">
    <source>
        <dbReference type="EMBL" id="AIC16119.1"/>
    </source>
</evidence>
<keyword evidence="1" id="KW-0479">Metal-binding</keyword>
<dbReference type="InterPro" id="IPR000923">
    <property type="entry name" value="BlueCu_1"/>
</dbReference>
<dbReference type="Gene3D" id="2.60.40.420">
    <property type="entry name" value="Cupredoxins - blue copper proteins"/>
    <property type="match status" value="1"/>
</dbReference>
<dbReference type="HOGENOM" id="CLU_483689_0_0_2"/>
<dbReference type="SUPFAM" id="SSF49503">
    <property type="entry name" value="Cupredoxins"/>
    <property type="match status" value="1"/>
</dbReference>
<keyword evidence="2" id="KW-0186">Copper</keyword>
<feature type="domain" description="Blue (type 1) copper" evidence="3">
    <location>
        <begin position="479"/>
        <end position="556"/>
    </location>
</feature>
<dbReference type="InterPro" id="IPR052721">
    <property type="entry name" value="ET_Amicyanin"/>
</dbReference>
<accession>A0A060HHP0</accession>
<evidence type="ECO:0000313" key="5">
    <source>
        <dbReference type="Proteomes" id="UP000027093"/>
    </source>
</evidence>
<reference evidence="4 5" key="1">
    <citation type="journal article" date="2014" name="Int. J. Syst. Evol. Microbiol.">
        <title>Nitrososphaera viennensis gen. nov., sp. nov., an aerobic and mesophilic, ammonia-oxidizing archaeon from soil and a member of the archaeal phylum Thaumarchaeota.</title>
        <authorList>
            <person name="Stieglmeier M."/>
            <person name="Klingl A."/>
            <person name="Alves R.J."/>
            <person name="Rittmann S.K."/>
            <person name="Melcher M."/>
            <person name="Leisch N."/>
            <person name="Schleper C."/>
        </authorList>
    </citation>
    <scope>NUCLEOTIDE SEQUENCE [LARGE SCALE GENOMIC DNA]</scope>
    <source>
        <strain evidence="4">EN76</strain>
    </source>
</reference>
<gene>
    <name evidence="4" type="ORF">NVIE_018590</name>
</gene>
<sequence>MFAVFAPSMPLKNPNAGFLAFADCSQPLAVASGQTGQTQLKERTWISVAKLSALPKVGKVKCTAISQELLAKFPVLKEALKGADGCADGTEVCEVSYGMSSSLMDTSLGISVPDREDYELSVTKAEAEAIAGELGISEPRRAILSYNDSLYVLYLRSAGTQDVSAQMESKFVEPVSFVPVPLEKGRSLNYTLTIKTWATYGGPVEIDLNATASARDSGLDARFEPSRLVIPERSEASTRLVIRAGEDAKDGVYRIRIGGSINHSLILQDSPCKYGSGCPIVKIGASEWGIENYGSDQYIGLGGRQPPEWLKATVETDKDAYSAGEDVKISAHLANEGAQAITLDNDTRLILTIYDDSNKYNENVYTIDSYIFGLKEPIVVEPGSKILLARAFQWDQKTFGFGVAPHDVEQGRYSIGMSFAGYNASVFHTETQFRIGLGSISKVPGAGNGGTDSNSGYNGTMIIIPRGLNGAEASSPPFYEPEEAHVKAGEEIRWKNEDGALHTATSSTPSSEDTGKLFDTDIIPPNRFSHPVVIKDPGEYSYFCQLHPWMSGKIIIVEPRATE</sequence>
<dbReference type="PANTHER" id="PTHR36507">
    <property type="entry name" value="BLL1555 PROTEIN"/>
    <property type="match status" value="1"/>
</dbReference>
<evidence type="ECO:0000259" key="3">
    <source>
        <dbReference type="Pfam" id="PF00127"/>
    </source>
</evidence>
<dbReference type="PANTHER" id="PTHR36507:SF1">
    <property type="entry name" value="BLL1555 PROTEIN"/>
    <property type="match status" value="1"/>
</dbReference>
<name>A0A060HHP0_9ARCH</name>
<dbReference type="STRING" id="926571.NVIE_018590"/>
<keyword evidence="5" id="KW-1185">Reference proteome</keyword>
<dbReference type="Proteomes" id="UP000027093">
    <property type="component" value="Chromosome"/>
</dbReference>
<dbReference type="EMBL" id="CP007536">
    <property type="protein sequence ID" value="AIC16119.1"/>
    <property type="molecule type" value="Genomic_DNA"/>
</dbReference>
<dbReference type="InterPro" id="IPR008972">
    <property type="entry name" value="Cupredoxin"/>
</dbReference>
<evidence type="ECO:0000256" key="2">
    <source>
        <dbReference type="ARBA" id="ARBA00023008"/>
    </source>
</evidence>
<protein>
    <recommendedName>
        <fullName evidence="3">Blue (type 1) copper domain-containing protein</fullName>
    </recommendedName>
</protein>
<dbReference type="Pfam" id="PF00127">
    <property type="entry name" value="Copper-bind"/>
    <property type="match status" value="1"/>
</dbReference>
<organism evidence="4 5">
    <name type="scientific">Nitrososphaera viennensis EN76</name>
    <dbReference type="NCBI Taxonomy" id="926571"/>
    <lineage>
        <taxon>Archaea</taxon>
        <taxon>Nitrososphaerota</taxon>
        <taxon>Nitrososphaeria</taxon>
        <taxon>Nitrososphaerales</taxon>
        <taxon>Nitrososphaeraceae</taxon>
        <taxon>Nitrososphaera</taxon>
    </lineage>
</organism>
<dbReference type="AlphaFoldDB" id="A0A060HHP0"/>
<evidence type="ECO:0000256" key="1">
    <source>
        <dbReference type="ARBA" id="ARBA00022723"/>
    </source>
</evidence>
<dbReference type="GO" id="GO:0005507">
    <property type="term" value="F:copper ion binding"/>
    <property type="evidence" value="ECO:0007669"/>
    <property type="project" value="InterPro"/>
</dbReference>